<evidence type="ECO:0000259" key="3">
    <source>
        <dbReference type="PROSITE" id="PS50208"/>
    </source>
</evidence>
<dbReference type="Gene3D" id="3.40.50.1460">
    <property type="match status" value="1"/>
</dbReference>
<gene>
    <name evidence="4" type="ORF">Q9L42_016900</name>
</gene>
<dbReference type="InterPro" id="IPR029030">
    <property type="entry name" value="Caspase-like_dom_sf"/>
</dbReference>
<feature type="coiled-coil region" evidence="1">
    <location>
        <begin position="206"/>
        <end position="282"/>
    </location>
</feature>
<evidence type="ECO:0000256" key="2">
    <source>
        <dbReference type="SAM" id="MobiDB-lite"/>
    </source>
</evidence>
<evidence type="ECO:0000313" key="5">
    <source>
        <dbReference type="Proteomes" id="UP001225378"/>
    </source>
</evidence>
<dbReference type="EMBL" id="CP157743">
    <property type="protein sequence ID" value="XBS20016.1"/>
    <property type="molecule type" value="Genomic_DNA"/>
</dbReference>
<dbReference type="RefSeq" id="WP_349431470.1">
    <property type="nucleotide sequence ID" value="NZ_CP157743.1"/>
</dbReference>
<dbReference type="Gene3D" id="1.25.40.10">
    <property type="entry name" value="Tetratricopeptide repeat domain"/>
    <property type="match status" value="1"/>
</dbReference>
<dbReference type="SUPFAM" id="SSF52129">
    <property type="entry name" value="Caspase-like"/>
    <property type="match status" value="1"/>
</dbReference>
<accession>A0AAU7NTS9</accession>
<proteinExistence type="predicted"/>
<dbReference type="InterPro" id="IPR011600">
    <property type="entry name" value="Pept_C14_caspase"/>
</dbReference>
<sequence>MLESQTISSIFLRLLTKPKLIVLPIALLLGCQSGMVSDRADLTATEGYSAEQTDKLFVVDCLLPGQIRKLGSQMTYLSARRPVKTTAGDCELRGGEYVAYDRANYASALRVWLPQAKQGNVEAQVMMGEIYEKGLGGMADPALAAQWYRKAAEQGSSRAQINLGHLYEKGLGVEKNLAEALNWYRKASGLENTDLQFASVTEAAVSSSYEEKLQGLRQTSQSYRRQADSLRKQLSQAQQNYATQQRKLTAIENKLEQTRQQLQREKNKTDGNQELIEKLENDLHDNQSSYDRQKLALSQMAASMQREKGEQTRVSSSRKKLDEQKRRLKEMESAYHRAFIGIKSDMKLIEEKAGRAVTTQDKLAVEQLRGKLKMAKADLLRMGRQIKQLKASVAENESIVASLENDSADKVTLAKAGIEIIEPVMVLTRGIPSYQLRSIRQNKKIIGRVASYQNLISLTVNGKAAQVDDRGVFQTIVAVNDDLNPVKIVATYKKGEPRVLNFNLLAKTSTDSVIDQAPPVKAVAKIYPSVDFGRFYALVIGNRDYRQLPSLNTSVEDAKAVDEVLRNRYGYKTTLLINANRHQIMTALNDLRKVLTEKDNLLIYYAGHGEIDKTDQSAYWLPTDAEPDNSANWLSSHSITQFLNIISAKHILVVADSCYSGAMTQSAIARLPGQMAEEKRKKWLKFMVKRKARTVMTSGGVKPVLDSGGGRHSVFAKAFLNVLRTNGGLLEDYELFRSVSSQVQESAALVGFQQSPQYSAMLHAGHEGSPFFFVPRVN</sequence>
<organism evidence="4 5">
    <name type="scientific">Methylomarinum roseum</name>
    <dbReference type="NCBI Taxonomy" id="3067653"/>
    <lineage>
        <taxon>Bacteria</taxon>
        <taxon>Pseudomonadati</taxon>
        <taxon>Pseudomonadota</taxon>
        <taxon>Gammaproteobacteria</taxon>
        <taxon>Methylococcales</taxon>
        <taxon>Methylococcaceae</taxon>
        <taxon>Methylomarinum</taxon>
    </lineage>
</organism>
<dbReference type="SMART" id="SM00671">
    <property type="entry name" value="SEL1"/>
    <property type="match status" value="2"/>
</dbReference>
<dbReference type="Pfam" id="PF08238">
    <property type="entry name" value="Sel1"/>
    <property type="match status" value="2"/>
</dbReference>
<protein>
    <submittedName>
        <fullName evidence="4">Caspase family protein</fullName>
    </submittedName>
</protein>
<keyword evidence="1" id="KW-0175">Coiled coil</keyword>
<dbReference type="GO" id="GO:0006508">
    <property type="term" value="P:proteolysis"/>
    <property type="evidence" value="ECO:0007669"/>
    <property type="project" value="InterPro"/>
</dbReference>
<dbReference type="InterPro" id="IPR011990">
    <property type="entry name" value="TPR-like_helical_dom_sf"/>
</dbReference>
<feature type="domain" description="Caspase family p20" evidence="3">
    <location>
        <begin position="533"/>
        <end position="610"/>
    </location>
</feature>
<evidence type="ECO:0000256" key="1">
    <source>
        <dbReference type="SAM" id="Coils"/>
    </source>
</evidence>
<dbReference type="InterPro" id="IPR050767">
    <property type="entry name" value="Sel1_AlgK"/>
</dbReference>
<dbReference type="PANTHER" id="PTHR11102:SF160">
    <property type="entry name" value="ERAD-ASSOCIATED E3 UBIQUITIN-PROTEIN LIGASE COMPONENT HRD3"/>
    <property type="match status" value="1"/>
</dbReference>
<dbReference type="Pfam" id="PF00656">
    <property type="entry name" value="Peptidase_C14"/>
    <property type="match status" value="1"/>
</dbReference>
<dbReference type="InterPro" id="IPR006597">
    <property type="entry name" value="Sel1-like"/>
</dbReference>
<feature type="region of interest" description="Disordered" evidence="2">
    <location>
        <begin position="301"/>
        <end position="324"/>
    </location>
</feature>
<reference evidence="4 5" key="1">
    <citation type="journal article" date="2024" name="Microbiology">
        <title>Methylomarinum rosea sp. nov., a novel halophilic methanotrophic bacterium from the hypersaline Lake Elton.</title>
        <authorList>
            <person name="Suleimanov R.Z."/>
            <person name="Oshkin I.Y."/>
            <person name="Danilova O.V."/>
            <person name="Suzina N.E."/>
            <person name="Dedysh S.N."/>
        </authorList>
    </citation>
    <scope>NUCLEOTIDE SEQUENCE [LARGE SCALE GENOMIC DNA]</scope>
    <source>
        <strain evidence="4 5">Ch1-1</strain>
    </source>
</reference>
<dbReference type="SUPFAM" id="SSF81901">
    <property type="entry name" value="HCP-like"/>
    <property type="match status" value="1"/>
</dbReference>
<dbReference type="Proteomes" id="UP001225378">
    <property type="component" value="Chromosome"/>
</dbReference>
<dbReference type="PROSITE" id="PS50208">
    <property type="entry name" value="CASPASE_P20"/>
    <property type="match status" value="1"/>
</dbReference>
<dbReference type="AlphaFoldDB" id="A0AAU7NTS9"/>
<dbReference type="InterPro" id="IPR001309">
    <property type="entry name" value="Pept_C14_p20"/>
</dbReference>
<dbReference type="GO" id="GO:0004197">
    <property type="term" value="F:cysteine-type endopeptidase activity"/>
    <property type="evidence" value="ECO:0007669"/>
    <property type="project" value="InterPro"/>
</dbReference>
<dbReference type="KEGG" id="mech:Q9L42_016900"/>
<keyword evidence="5" id="KW-1185">Reference proteome</keyword>
<evidence type="ECO:0000313" key="4">
    <source>
        <dbReference type="EMBL" id="XBS20016.1"/>
    </source>
</evidence>
<dbReference type="PANTHER" id="PTHR11102">
    <property type="entry name" value="SEL-1-LIKE PROTEIN"/>
    <property type="match status" value="1"/>
</dbReference>
<name>A0AAU7NTS9_9GAMM</name>